<evidence type="ECO:0000256" key="2">
    <source>
        <dbReference type="RuleBase" id="RU003690"/>
    </source>
</evidence>
<dbReference type="PANTHER" id="PTHR10353">
    <property type="entry name" value="GLYCOSYL HYDROLASE"/>
    <property type="match status" value="1"/>
</dbReference>
<dbReference type="PANTHER" id="PTHR10353:SF267">
    <property type="entry name" value="BETA-GLUCOSIDASE"/>
    <property type="match status" value="1"/>
</dbReference>
<dbReference type="GO" id="GO:0008422">
    <property type="term" value="F:beta-glucosidase activity"/>
    <property type="evidence" value="ECO:0007669"/>
    <property type="project" value="TreeGrafter"/>
</dbReference>
<dbReference type="EMBL" id="LSRQ01000227">
    <property type="protein sequence ID" value="OAY84347.1"/>
    <property type="molecule type" value="Genomic_DNA"/>
</dbReference>
<reference evidence="3 4" key="1">
    <citation type="journal article" date="2016" name="DNA Res.">
        <title>The draft genome of MD-2 pineapple using hybrid error correction of long reads.</title>
        <authorList>
            <person name="Redwan R.M."/>
            <person name="Saidin A."/>
            <person name="Kumar S.V."/>
        </authorList>
    </citation>
    <scope>NUCLEOTIDE SEQUENCE [LARGE SCALE GENOMIC DNA]</scope>
    <source>
        <strain evidence="4">cv. MD2</strain>
        <tissue evidence="3">Leaf</tissue>
    </source>
</reference>
<comment type="caution">
    <text evidence="3">The sequence shown here is derived from an EMBL/GenBank/DDBJ whole genome shotgun (WGS) entry which is preliminary data.</text>
</comment>
<sequence>MRYYKMSSKARGVSQAASGWLYIYPPGIRQLLLYTKSKYNNPVIYITENGVDEYNNKTASLKEALNDGTRVSYYKNHLLYVRRAIRDVSNVRGYSPGHC</sequence>
<dbReference type="Gene3D" id="3.20.20.80">
    <property type="entry name" value="Glycosidases"/>
    <property type="match status" value="1"/>
</dbReference>
<protein>
    <submittedName>
        <fullName evidence="3">Beta-glucosidase 13</fullName>
    </submittedName>
</protein>
<dbReference type="InterPro" id="IPR017853">
    <property type="entry name" value="GH"/>
</dbReference>
<dbReference type="SUPFAM" id="SSF51445">
    <property type="entry name" value="(Trans)glycosidases"/>
    <property type="match status" value="1"/>
</dbReference>
<dbReference type="GO" id="GO:0005975">
    <property type="term" value="P:carbohydrate metabolic process"/>
    <property type="evidence" value="ECO:0007669"/>
    <property type="project" value="InterPro"/>
</dbReference>
<dbReference type="STRING" id="4615.A0A199W4D3"/>
<dbReference type="AlphaFoldDB" id="A0A199W4D3"/>
<accession>A0A199W4D3</accession>
<evidence type="ECO:0000313" key="4">
    <source>
        <dbReference type="Proteomes" id="UP000092600"/>
    </source>
</evidence>
<dbReference type="InterPro" id="IPR001360">
    <property type="entry name" value="Glyco_hydro_1"/>
</dbReference>
<comment type="similarity">
    <text evidence="1 2">Belongs to the glycosyl hydrolase 1 family.</text>
</comment>
<evidence type="ECO:0000256" key="1">
    <source>
        <dbReference type="ARBA" id="ARBA00010838"/>
    </source>
</evidence>
<dbReference type="Proteomes" id="UP000092600">
    <property type="component" value="Unassembled WGS sequence"/>
</dbReference>
<evidence type="ECO:0000313" key="3">
    <source>
        <dbReference type="EMBL" id="OAY84347.1"/>
    </source>
</evidence>
<dbReference type="Pfam" id="PF00232">
    <property type="entry name" value="Glyco_hydro_1"/>
    <property type="match status" value="1"/>
</dbReference>
<gene>
    <name evidence="3" type="ORF">ACMD2_14081</name>
</gene>
<organism evidence="3 4">
    <name type="scientific">Ananas comosus</name>
    <name type="common">Pineapple</name>
    <name type="synonym">Ananas ananas</name>
    <dbReference type="NCBI Taxonomy" id="4615"/>
    <lineage>
        <taxon>Eukaryota</taxon>
        <taxon>Viridiplantae</taxon>
        <taxon>Streptophyta</taxon>
        <taxon>Embryophyta</taxon>
        <taxon>Tracheophyta</taxon>
        <taxon>Spermatophyta</taxon>
        <taxon>Magnoliopsida</taxon>
        <taxon>Liliopsida</taxon>
        <taxon>Poales</taxon>
        <taxon>Bromeliaceae</taxon>
        <taxon>Bromelioideae</taxon>
        <taxon>Ananas</taxon>
    </lineage>
</organism>
<proteinExistence type="inferred from homology"/>
<name>A0A199W4D3_ANACO</name>